<feature type="domain" description="SH3" evidence="7">
    <location>
        <begin position="1"/>
        <end position="56"/>
    </location>
</feature>
<evidence type="ECO:0000256" key="3">
    <source>
        <dbReference type="PROSITE-ProRule" id="PRU00191"/>
    </source>
</evidence>
<dbReference type="Pfam" id="PF00017">
    <property type="entry name" value="SH2"/>
    <property type="match status" value="1"/>
</dbReference>
<gene>
    <name evidence="8" type="ORF">scyTo_0009537</name>
</gene>
<dbReference type="PROSITE" id="PS50001">
    <property type="entry name" value="SH2"/>
    <property type="match status" value="1"/>
</dbReference>
<dbReference type="PROSITE" id="PS50002">
    <property type="entry name" value="SH3"/>
    <property type="match status" value="2"/>
</dbReference>
<keyword evidence="1 4" id="KW-0728">SH3 domain</keyword>
<dbReference type="SMART" id="SM00326">
    <property type="entry name" value="SH3"/>
    <property type="match status" value="2"/>
</dbReference>
<dbReference type="InterPro" id="IPR036860">
    <property type="entry name" value="SH2_dom_sf"/>
</dbReference>
<dbReference type="Gene3D" id="2.30.30.40">
    <property type="entry name" value="SH3 Domains"/>
    <property type="match status" value="2"/>
</dbReference>
<dbReference type="PRINTS" id="PR00499">
    <property type="entry name" value="P67PHOX"/>
</dbReference>
<dbReference type="SMART" id="SM00252">
    <property type="entry name" value="SH2"/>
    <property type="match status" value="1"/>
</dbReference>
<organism evidence="8 9">
    <name type="scientific">Scyliorhinus torazame</name>
    <name type="common">Cloudy catshark</name>
    <name type="synonym">Catulus torazame</name>
    <dbReference type="NCBI Taxonomy" id="75743"/>
    <lineage>
        <taxon>Eukaryota</taxon>
        <taxon>Metazoa</taxon>
        <taxon>Chordata</taxon>
        <taxon>Craniata</taxon>
        <taxon>Vertebrata</taxon>
        <taxon>Chondrichthyes</taxon>
        <taxon>Elasmobranchii</taxon>
        <taxon>Galeomorphii</taxon>
        <taxon>Galeoidea</taxon>
        <taxon>Carcharhiniformes</taxon>
        <taxon>Scyliorhinidae</taxon>
        <taxon>Scyliorhinus</taxon>
    </lineage>
</organism>
<dbReference type="InterPro" id="IPR001452">
    <property type="entry name" value="SH3_domain"/>
</dbReference>
<name>A0A401NNU1_SCYTO</name>
<dbReference type="OMA" id="RMPTPRM"/>
<evidence type="ECO:0000256" key="2">
    <source>
        <dbReference type="ARBA" id="ARBA00022999"/>
    </source>
</evidence>
<dbReference type="InterPro" id="IPR043539">
    <property type="entry name" value="Grb2-like"/>
</dbReference>
<accession>A0A401NNU1</accession>
<feature type="domain" description="SH2" evidence="6">
    <location>
        <begin position="58"/>
        <end position="118"/>
    </location>
</feature>
<feature type="compositionally biased region" description="Basic and acidic residues" evidence="5">
    <location>
        <begin position="227"/>
        <end position="268"/>
    </location>
</feature>
<dbReference type="Pfam" id="PF00018">
    <property type="entry name" value="SH3_1"/>
    <property type="match status" value="2"/>
</dbReference>
<dbReference type="Proteomes" id="UP000288216">
    <property type="component" value="Unassembled WGS sequence"/>
</dbReference>
<dbReference type="OrthoDB" id="10255964at2759"/>
<protein>
    <recommendedName>
        <fullName evidence="10">SH3 domain-containing protein</fullName>
    </recommendedName>
</protein>
<evidence type="ECO:0000256" key="1">
    <source>
        <dbReference type="ARBA" id="ARBA00022443"/>
    </source>
</evidence>
<evidence type="ECO:0000256" key="4">
    <source>
        <dbReference type="PROSITE-ProRule" id="PRU00192"/>
    </source>
</evidence>
<dbReference type="EMBL" id="BFAA01003913">
    <property type="protein sequence ID" value="GCB62551.1"/>
    <property type="molecule type" value="Genomic_DNA"/>
</dbReference>
<dbReference type="PRINTS" id="PR00401">
    <property type="entry name" value="SH2DOMAIN"/>
</dbReference>
<dbReference type="STRING" id="75743.A0A401NNU1"/>
<dbReference type="Gene3D" id="3.30.505.10">
    <property type="entry name" value="SH2 domain"/>
    <property type="match status" value="1"/>
</dbReference>
<evidence type="ECO:0000259" key="7">
    <source>
        <dbReference type="PROSITE" id="PS50002"/>
    </source>
</evidence>
<proteinExistence type="predicted"/>
<feature type="compositionally biased region" description="Polar residues" evidence="5">
    <location>
        <begin position="274"/>
        <end position="310"/>
    </location>
</feature>
<dbReference type="PANTHER" id="PTHR46037">
    <property type="entry name" value="PROTEIN ENHANCER OF SEVENLESS 2B"/>
    <property type="match status" value="1"/>
</dbReference>
<dbReference type="InterPro" id="IPR000980">
    <property type="entry name" value="SH2"/>
</dbReference>
<feature type="compositionally biased region" description="Basic and acidic residues" evidence="5">
    <location>
        <begin position="182"/>
        <end position="203"/>
    </location>
</feature>
<dbReference type="FunFam" id="2.30.30.40:FF:000072">
    <property type="entry name" value="Unconventional Myosin IB"/>
    <property type="match status" value="1"/>
</dbReference>
<dbReference type="SUPFAM" id="SSF50044">
    <property type="entry name" value="SH3-domain"/>
    <property type="match status" value="2"/>
</dbReference>
<evidence type="ECO:0008006" key="10">
    <source>
        <dbReference type="Google" id="ProtNLM"/>
    </source>
</evidence>
<reference evidence="8 9" key="1">
    <citation type="journal article" date="2018" name="Nat. Ecol. Evol.">
        <title>Shark genomes provide insights into elasmobranch evolution and the origin of vertebrates.</title>
        <authorList>
            <person name="Hara Y"/>
            <person name="Yamaguchi K"/>
            <person name="Onimaru K"/>
            <person name="Kadota M"/>
            <person name="Koyanagi M"/>
            <person name="Keeley SD"/>
            <person name="Tatsumi K"/>
            <person name="Tanaka K"/>
            <person name="Motone F"/>
            <person name="Kageyama Y"/>
            <person name="Nozu R"/>
            <person name="Adachi N"/>
            <person name="Nishimura O"/>
            <person name="Nakagawa R"/>
            <person name="Tanegashima C"/>
            <person name="Kiyatake I"/>
            <person name="Matsumoto R"/>
            <person name="Murakumo K"/>
            <person name="Nishida K"/>
            <person name="Terakita A"/>
            <person name="Kuratani S"/>
            <person name="Sato K"/>
            <person name="Hyodo S Kuraku.S."/>
        </authorList>
    </citation>
    <scope>NUCLEOTIDE SEQUENCE [LARGE SCALE GENOMIC DNA]</scope>
</reference>
<feature type="domain" description="SH3" evidence="7">
    <location>
        <begin position="332"/>
        <end position="391"/>
    </location>
</feature>
<evidence type="ECO:0000313" key="8">
    <source>
        <dbReference type="EMBL" id="GCB62551.1"/>
    </source>
</evidence>
<evidence type="ECO:0000256" key="5">
    <source>
        <dbReference type="SAM" id="MobiDB-lite"/>
    </source>
</evidence>
<feature type="region of interest" description="Disordered" evidence="5">
    <location>
        <begin position="90"/>
        <end position="328"/>
    </location>
</feature>
<dbReference type="AlphaFoldDB" id="A0A401NNU1"/>
<keyword evidence="9" id="KW-1185">Reference proteome</keyword>
<sequence>MEAVAKYEFNGAGEDELSFKKDEVLKVLSTEDDWYKAELYGHEGFVPKNYIENNVPSWFYGGISRNEAESILLGQEVGFFLIRASQSSKNEFSISVRGERGRDGETGGYNHPDLRMSDPRMISPRMPDSRMPDPRMPDPRMPDPRMPDSRMSDPRMPDSRMPDSRMLNLRMPDPRMPTPRMPDPRMPDSRMSDSRMPDPRMPDPRMPTPRMPDSQMPDSRMLNLRMPDSRMSDSRMPDPRMPDPRMPDPRIPDPRMPDHRMPDHRMPDPRQAASPGSSALFSDTSSMIRKGSNAQPSFSDGPSKFRQSSSPQPPFQEAPSVVRKASECPPVPKARRVRALFDFTAEADDELDFKSGDIIEVLDSTDPSWWKGCLWGRIGLFPSNYVAPINR</sequence>
<evidence type="ECO:0000313" key="9">
    <source>
        <dbReference type="Proteomes" id="UP000288216"/>
    </source>
</evidence>
<evidence type="ECO:0000259" key="6">
    <source>
        <dbReference type="PROSITE" id="PS50001"/>
    </source>
</evidence>
<dbReference type="PRINTS" id="PR00452">
    <property type="entry name" value="SH3DOMAIN"/>
</dbReference>
<comment type="caution">
    <text evidence="8">The sequence shown here is derived from an EMBL/GenBank/DDBJ whole genome shotgun (WGS) entry which is preliminary data.</text>
</comment>
<dbReference type="InterPro" id="IPR036028">
    <property type="entry name" value="SH3-like_dom_sf"/>
</dbReference>
<keyword evidence="2 3" id="KW-0727">SH2 domain</keyword>
<feature type="compositionally biased region" description="Basic and acidic residues" evidence="5">
    <location>
        <begin position="127"/>
        <end position="163"/>
    </location>
</feature>